<gene>
    <name evidence="2" type="ORF">pC6.5c_514</name>
</gene>
<keyword evidence="2" id="KW-0614">Plasmid</keyword>
<sequence>MSLRQANIVYTDQKSVDLLYDLLEHFHETARRNGLFYVIAAGTLLGAVRHSGMIPWDTDADIVIQDVDAHVLTPLESDDFYLIQWWGGFKLCSRRGRPIDYEGQLAHPLFGLKPVTFPYVDLYPTVAGADGMFRYKSERAADMWPQEAFPLGAFDHIVEVPFGPISLDSVVPEQAWRYLEAVYGPEWKSSIVKTYDHETDAYLKGERVPLTDFSCAAPNRV</sequence>
<dbReference type="PANTHER" id="PTHR43404:SF2">
    <property type="entry name" value="LIPOPOLYSACCHARIDE CHOLINEPHOSPHOTRANSFERASE LICD"/>
    <property type="match status" value="1"/>
</dbReference>
<name>A0A7S4ZSV8_RHIRH</name>
<geneLocation type="plasmid" evidence="2">
    <name>pC6.5c</name>
</geneLocation>
<dbReference type="Pfam" id="PF04991">
    <property type="entry name" value="LicD"/>
    <property type="match status" value="1"/>
</dbReference>
<dbReference type="AlphaFoldDB" id="A0A7S4ZSV8"/>
<accession>A0A7S4ZSV8</accession>
<dbReference type="RefSeq" id="WP_205125303.1">
    <property type="nucleotide sequence ID" value="NZ_SGOC01000020.1"/>
</dbReference>
<proteinExistence type="predicted"/>
<dbReference type="GO" id="GO:0009100">
    <property type="term" value="P:glycoprotein metabolic process"/>
    <property type="evidence" value="ECO:0007669"/>
    <property type="project" value="UniProtKB-ARBA"/>
</dbReference>
<reference evidence="2" key="1">
    <citation type="submission" date="2018-12" db="EMBL/GenBank/DDBJ databases">
        <title>Three Rhizobium rhizogenes strains isolated from the same crown gall tumor carry diverse plasmids.</title>
        <authorList>
            <person name="Pulawska J."/>
            <person name="Kuzmanovic N."/>
        </authorList>
    </citation>
    <scope>NUCLEOTIDE SEQUENCE</scope>
    <source>
        <strain evidence="2">C6.5</strain>
        <plasmid evidence="2">pC6.5c</plasmid>
    </source>
</reference>
<organism evidence="2">
    <name type="scientific">Rhizobium rhizogenes</name>
    <name type="common">Agrobacterium rhizogenes</name>
    <dbReference type="NCBI Taxonomy" id="359"/>
    <lineage>
        <taxon>Bacteria</taxon>
        <taxon>Pseudomonadati</taxon>
        <taxon>Pseudomonadota</taxon>
        <taxon>Alphaproteobacteria</taxon>
        <taxon>Hyphomicrobiales</taxon>
        <taxon>Rhizobiaceae</taxon>
        <taxon>Rhizobium/Agrobacterium group</taxon>
        <taxon>Rhizobium</taxon>
    </lineage>
</organism>
<dbReference type="InterPro" id="IPR007074">
    <property type="entry name" value="LicD/FKTN/FKRP_NTP_transf"/>
</dbReference>
<dbReference type="InterPro" id="IPR052942">
    <property type="entry name" value="LPS_cholinephosphotransferase"/>
</dbReference>
<dbReference type="EMBL" id="MK318988">
    <property type="protein sequence ID" value="QCL10407.1"/>
    <property type="molecule type" value="Genomic_DNA"/>
</dbReference>
<dbReference type="PANTHER" id="PTHR43404">
    <property type="entry name" value="LIPOPOLYSACCHARIDE CHOLINEPHOSPHOTRANSFERASE LICD"/>
    <property type="match status" value="1"/>
</dbReference>
<evidence type="ECO:0000313" key="2">
    <source>
        <dbReference type="EMBL" id="QCL10407.1"/>
    </source>
</evidence>
<feature type="domain" description="LicD/FKTN/FKRP nucleotidyltransferase" evidence="1">
    <location>
        <begin position="30"/>
        <end position="72"/>
    </location>
</feature>
<protein>
    <submittedName>
        <fullName evidence="2">LicD family protein</fullName>
    </submittedName>
</protein>
<evidence type="ECO:0000259" key="1">
    <source>
        <dbReference type="Pfam" id="PF04991"/>
    </source>
</evidence>